<dbReference type="OrthoDB" id="26387at2759"/>
<keyword evidence="3 10" id="KW-0808">Transferase</keyword>
<accession>A0A1B2JHH1</accession>
<dbReference type="PANTHER" id="PTHR21497:SF24">
    <property type="entry name" value="E3 UBIQUITIN-PROTEIN LIGASE UBR1"/>
    <property type="match status" value="1"/>
</dbReference>
<dbReference type="InterPro" id="IPR044046">
    <property type="entry name" value="E3_ligase_UBR-like_C"/>
</dbReference>
<feature type="domain" description="UBR-type" evidence="11">
    <location>
        <begin position="94"/>
        <end position="167"/>
    </location>
</feature>
<dbReference type="FunFam" id="2.10.110.30:FF:000002">
    <property type="entry name" value="Putative e3 ubiquitin-protein ligase ubr3"/>
    <property type="match status" value="1"/>
</dbReference>
<comment type="catalytic activity">
    <reaction evidence="1 10">
        <text>S-ubiquitinyl-[E2 ubiquitin-conjugating enzyme]-L-cysteine + [acceptor protein]-L-lysine = [E2 ubiquitin-conjugating enzyme]-L-cysteine + N(6)-ubiquitinyl-[acceptor protein]-L-lysine.</text>
        <dbReference type="EC" id="2.3.2.27"/>
    </reaction>
</comment>
<evidence type="ECO:0000256" key="9">
    <source>
        <dbReference type="PROSITE-ProRule" id="PRU00508"/>
    </source>
</evidence>
<dbReference type="GO" id="GO:0005737">
    <property type="term" value="C:cytoplasm"/>
    <property type="evidence" value="ECO:0007669"/>
    <property type="project" value="TreeGrafter"/>
</dbReference>
<dbReference type="CDD" id="cd19672">
    <property type="entry name" value="UBR-box_UBR1_like"/>
    <property type="match status" value="1"/>
</dbReference>
<dbReference type="InterPro" id="IPR036390">
    <property type="entry name" value="WH_DNA-bd_sf"/>
</dbReference>
<dbReference type="GO" id="GO:0008270">
    <property type="term" value="F:zinc ion binding"/>
    <property type="evidence" value="ECO:0007669"/>
    <property type="project" value="UniProtKB-UniRule"/>
</dbReference>
<keyword evidence="13" id="KW-1185">Reference proteome</keyword>
<dbReference type="CDD" id="cd16482">
    <property type="entry name" value="RING-H2_UBR1-like"/>
    <property type="match status" value="1"/>
</dbReference>
<organism evidence="12 13">
    <name type="scientific">Komagataella pastoris</name>
    <name type="common">Yeast</name>
    <name type="synonym">Pichia pastoris</name>
    <dbReference type="NCBI Taxonomy" id="4922"/>
    <lineage>
        <taxon>Eukaryota</taxon>
        <taxon>Fungi</taxon>
        <taxon>Dikarya</taxon>
        <taxon>Ascomycota</taxon>
        <taxon>Saccharomycotina</taxon>
        <taxon>Pichiomycetes</taxon>
        <taxon>Pichiales</taxon>
        <taxon>Pichiaceae</taxon>
        <taxon>Komagataella</taxon>
    </lineage>
</organism>
<dbReference type="InterPro" id="IPR014719">
    <property type="entry name" value="Ribosomal_bL12_C/ClpS-like"/>
</dbReference>
<dbReference type="EMBL" id="CP014587">
    <property type="protein sequence ID" value="ANZ77442.1"/>
    <property type="molecule type" value="Genomic_DNA"/>
</dbReference>
<evidence type="ECO:0000256" key="5">
    <source>
        <dbReference type="ARBA" id="ARBA00022771"/>
    </source>
</evidence>
<evidence type="ECO:0000256" key="7">
    <source>
        <dbReference type="ARBA" id="ARBA00022833"/>
    </source>
</evidence>
<comment type="pathway">
    <text evidence="2 10">Protein modification; protein ubiquitination.</text>
</comment>
<dbReference type="Gene3D" id="2.10.110.30">
    <property type="match status" value="1"/>
</dbReference>
<dbReference type="PANTHER" id="PTHR21497">
    <property type="entry name" value="UBIQUITIN LIGASE E3 ALPHA-RELATED"/>
    <property type="match status" value="1"/>
</dbReference>
<dbReference type="InterPro" id="IPR055194">
    <property type="entry name" value="UBR1-like_WH"/>
</dbReference>
<dbReference type="SUPFAM" id="SSF54736">
    <property type="entry name" value="ClpS-like"/>
    <property type="match status" value="1"/>
</dbReference>
<dbReference type="Proteomes" id="UP000094565">
    <property type="component" value="Chromosome 4"/>
</dbReference>
<evidence type="ECO:0000256" key="6">
    <source>
        <dbReference type="ARBA" id="ARBA00022786"/>
    </source>
</evidence>
<comment type="function">
    <text evidence="10">Ubiquitin ligase protein which is a component of the N-end rule pathway. Recognizes and binds to proteins bearing specific N-terminal residues that are destabilizing according to the N-end rule, leading to their ubiquitination and subsequent degradation.</text>
</comment>
<dbReference type="Gene3D" id="1.10.10.2670">
    <property type="entry name" value="E3 ubiquitin-protein ligase"/>
    <property type="match status" value="1"/>
</dbReference>
<comment type="similarity">
    <text evidence="8 10">Belongs to the E3 ubiquitin-protein ligase UBR1-like family.</text>
</comment>
<evidence type="ECO:0000256" key="10">
    <source>
        <dbReference type="RuleBase" id="RU366018"/>
    </source>
</evidence>
<feature type="zinc finger region" description="UBR-type" evidence="9">
    <location>
        <begin position="94"/>
        <end position="167"/>
    </location>
</feature>
<keyword evidence="5 10" id="KW-0863">Zinc-finger</keyword>
<evidence type="ECO:0000313" key="12">
    <source>
        <dbReference type="EMBL" id="ANZ77442.1"/>
    </source>
</evidence>
<dbReference type="EC" id="2.3.2.27" evidence="10"/>
<keyword evidence="7 10" id="KW-0862">Zinc</keyword>
<sequence length="1853" mass="214890">MDSFDRLRSYLVRLPSNTNFKFSNQVRKDIRKTLYYIITEEGQYLEHCFPPPQELPTLHWSERNNCYESSGAVLDSFDWVAEDSTLAHSDHPGMPCAKKFKRGEACYRCLTCSTVDTCALCQACFESSSHEGHKYFINITQRENVGVCDCGDSEAWASPIGCKHFKKDPNKIPEELPEHYLQRLHCYFSIILDYIIDVLSTSTLSISSNQQNLSSVIDYSNKSNLSEQVYHAKDSTSSHYMLVLYNDQLKQYRDAVQCIRAINGNSLEFAEMIANQIQNYGKAYVLGGDEAMIESKKTILDNYGMRYVIRSYRDVFREEMCDEILKWMDNLTTTPLFRMFQSVRDVFCEVFLQKWSPGLDDMSIETFNDDHLLERGLLGESYEILNFPDNLVNVPQRFYISYMNSKHAPRVWDISSGLRQRLGYDLKSHTKDSFKGSRLQYLWYFDIRLWKSLRTTTHDIYVSALLANQKYRVLINCQYVDIYPQIAQMFLTLDREPENSLMVCLSTQLFASSANTDASLERGDLKRMLLVVYSFLTRVEGDPDVTEVNFDAMKNKKWGQIMFDMSHLISRSTNHEFLFDHDLWGDIIDLVGLFQGCSTMKRAAEEHVQYESNNYAIYFYAISLISYFCEAFAKCVTRLTEEEYQTLTRSEIKGLINTLYQYCFYNKTEKVIADQVSVFKSVRMQNCNPSDFIVTNYDISTEVVSLLHPLHSFVSWVIEMNKTLKTPQDLIYLFELDAEVNRAGAEDAHRLQRIFEFPLRTLVILSQIKIGYWVRNGFTIRTQMHIYRDSGIRECGFMRDLFMVQVFFSIEDPSTAIVSFLDKWGLTNWCNGITEDESVYDKVTMPYIVEESLLSLINLLTEDTHLDVTSEDGGLEKTIKREIIHSLAFKPLTFSQILSEVPEHISCEKKFDYYLKEVADFSPPKGYHDNGLYKVKDRLYDSIDPYYIHYTSNKREEALQILLKRKKDKTGDSEDKQYFSPKKVKYTDNSPFSRIPLFTQTDVFAKFIYSTLKYVIESKLTFSATIFDLLLHLIHVCVMISGVSILNHFLDDHTNIFQLLYKSSRNQTFSRFHPKLKAIFVFLHDSPGFSETESSMLEERIKDFNYASIVSGNLEAGNDECEVERRRKIGKEKSAKILAKFKRQQEKFLRNNSFEDVNDKNQVRGSDPPSPKNFEEQCILCRMPASEKNVFGMICHVSDSSEFWDIPFDNHYWFIKAFSDNECLDVKVSKGCLDDPKYNEKWKSFNNRIKKPYSIGPGLPTTFRSYAHSKPVVSSCGHGMHFSCYLEYMESIKSRQTQITRTIPEDSTKNEFLCPLCKSLNNIFVPVSLHQNNQSLATYLNPEDSFSTLGLSSIDKIVQQYTHQHAFVVSQEFMARFQQSLGSQSIKTRNSSFQASYQECLSTSLQSLTESGSLPVSEERALDVLVNTIESAEIGLRGSSAIPECPTILIQKISNQLLTILKVWNHYRDCIIMENINNQLQGAVPKELTFGEAQIAIIRYFNAEDVDPAFGTCDFFKYVVALYPSESLGLPYSAIVRMFYSKHIMQAFYNLCAHLINNNFYNNEECSFLDIPCLSEDLMNKEGIESTKPLVNHLLLQHYKTEFPYKDTDKFYQVFYSMIVRLMTPFLRRCVLLASMRNTDWSGIDFDELDDIPLELDKLSHMLHVPPLHEILLEIFDTRTVMLNELSYKLMAKQFDIQRLSLQYPGYIELINLPERLDMFFTYYYYRMENRPKDPAVCLFCGSILDMQQSAIGMKMGQCNIHCNYDCLNEVGIFFVPKCSAILLLYNGNGSFYESPYLNCHGELDEEVKNNRPLYLNAKRYKRLTNIWLQHDIPNYTARKLEGTVDIGGWDTM</sequence>
<evidence type="ECO:0000313" key="13">
    <source>
        <dbReference type="Proteomes" id="UP000094565"/>
    </source>
</evidence>
<dbReference type="Pfam" id="PF22960">
    <property type="entry name" value="WHD_UBR1"/>
    <property type="match status" value="1"/>
</dbReference>
<dbReference type="Pfam" id="PF02207">
    <property type="entry name" value="zf-UBR"/>
    <property type="match status" value="1"/>
</dbReference>
<evidence type="ECO:0000256" key="1">
    <source>
        <dbReference type="ARBA" id="ARBA00000900"/>
    </source>
</evidence>
<evidence type="ECO:0000256" key="3">
    <source>
        <dbReference type="ARBA" id="ARBA00022679"/>
    </source>
</evidence>
<dbReference type="GO" id="GO:0016567">
    <property type="term" value="P:protein ubiquitination"/>
    <property type="evidence" value="ECO:0007669"/>
    <property type="project" value="UniProtKB-UniRule"/>
</dbReference>
<evidence type="ECO:0000256" key="2">
    <source>
        <dbReference type="ARBA" id="ARBA00004906"/>
    </source>
</evidence>
<name>A0A1B2JHH1_PICPA</name>
<dbReference type="SUPFAM" id="SSF46785">
    <property type="entry name" value="Winged helix' DNA-binding domain"/>
    <property type="match status" value="1"/>
</dbReference>
<keyword evidence="4 10" id="KW-0479">Metal-binding</keyword>
<dbReference type="InterPro" id="IPR042065">
    <property type="entry name" value="E3_ELL-like"/>
</dbReference>
<keyword evidence="6 10" id="KW-0833">Ubl conjugation pathway</keyword>
<dbReference type="InterPro" id="IPR003126">
    <property type="entry name" value="Znf_UBR"/>
</dbReference>
<proteinExistence type="inferred from homology"/>
<evidence type="ECO:0000256" key="8">
    <source>
        <dbReference type="ARBA" id="ARBA00046341"/>
    </source>
</evidence>
<dbReference type="PROSITE" id="PS51157">
    <property type="entry name" value="ZF_UBR"/>
    <property type="match status" value="1"/>
</dbReference>
<evidence type="ECO:0000259" key="11">
    <source>
        <dbReference type="PROSITE" id="PS51157"/>
    </source>
</evidence>
<dbReference type="InterPro" id="IPR039164">
    <property type="entry name" value="UBR1-like"/>
</dbReference>
<gene>
    <name evidence="12" type="ORF">ATY40_BA7504816</name>
</gene>
<dbReference type="SMART" id="SM00396">
    <property type="entry name" value="ZnF_UBR1"/>
    <property type="match status" value="1"/>
</dbReference>
<protein>
    <recommendedName>
        <fullName evidence="10">E3 ubiquitin-protein ligase</fullName>
        <ecNumber evidence="10">2.3.2.27</ecNumber>
    </recommendedName>
</protein>
<dbReference type="GO" id="GO:0061630">
    <property type="term" value="F:ubiquitin protein ligase activity"/>
    <property type="evidence" value="ECO:0007669"/>
    <property type="project" value="UniProtKB-UniRule"/>
</dbReference>
<reference evidence="12 13" key="1">
    <citation type="submission" date="2016-02" db="EMBL/GenBank/DDBJ databases">
        <title>Comparative genomic and transcriptomic foundation for Pichia pastoris.</title>
        <authorList>
            <person name="Love K.R."/>
            <person name="Shah K.A."/>
            <person name="Whittaker C.A."/>
            <person name="Wu J."/>
            <person name="Bartlett M.C."/>
            <person name="Ma D."/>
            <person name="Leeson R.L."/>
            <person name="Priest M."/>
            <person name="Young S.K."/>
            <person name="Love J.C."/>
        </authorList>
    </citation>
    <scope>NUCLEOTIDE SEQUENCE [LARGE SCALE GENOMIC DNA]</scope>
    <source>
        <strain evidence="12 13">ATCC 28485</strain>
    </source>
</reference>
<dbReference type="GO" id="GO:0000151">
    <property type="term" value="C:ubiquitin ligase complex"/>
    <property type="evidence" value="ECO:0007669"/>
    <property type="project" value="TreeGrafter"/>
</dbReference>
<dbReference type="Pfam" id="PF18995">
    <property type="entry name" value="PRT6_C"/>
    <property type="match status" value="1"/>
</dbReference>
<evidence type="ECO:0000256" key="4">
    <source>
        <dbReference type="ARBA" id="ARBA00022723"/>
    </source>
</evidence>
<dbReference type="GO" id="GO:0071596">
    <property type="term" value="P:ubiquitin-dependent protein catabolic process via the N-end rule pathway"/>
    <property type="evidence" value="ECO:0007669"/>
    <property type="project" value="UniProtKB-UniRule"/>
</dbReference>
<dbReference type="UniPathway" id="UPA00143"/>